<dbReference type="EMBL" id="JANJYI010000001">
    <property type="protein sequence ID" value="KAK2663127.1"/>
    <property type="molecule type" value="Genomic_DNA"/>
</dbReference>
<organism evidence="1 2">
    <name type="scientific">Dipteronia dyeriana</name>
    <dbReference type="NCBI Taxonomy" id="168575"/>
    <lineage>
        <taxon>Eukaryota</taxon>
        <taxon>Viridiplantae</taxon>
        <taxon>Streptophyta</taxon>
        <taxon>Embryophyta</taxon>
        <taxon>Tracheophyta</taxon>
        <taxon>Spermatophyta</taxon>
        <taxon>Magnoliopsida</taxon>
        <taxon>eudicotyledons</taxon>
        <taxon>Gunneridae</taxon>
        <taxon>Pentapetalae</taxon>
        <taxon>rosids</taxon>
        <taxon>malvids</taxon>
        <taxon>Sapindales</taxon>
        <taxon>Sapindaceae</taxon>
        <taxon>Hippocastanoideae</taxon>
        <taxon>Acereae</taxon>
        <taxon>Dipteronia</taxon>
    </lineage>
</organism>
<keyword evidence="2" id="KW-1185">Reference proteome</keyword>
<sequence length="141" mass="15336">MAPVPARLGSWLGIDDPGDPGLKPAIPVLGPPEPVSVLIPVLVPRFWSRSDGSTALFATVGHFTVRSIQISTCCVVHISSYHIVYQHPEYVNDAFYKSIPGGKPKNLATHMIRLPEIKAWFVITAACTATTNISQYRGPDQ</sequence>
<comment type="caution">
    <text evidence="1">The sequence shown here is derived from an EMBL/GenBank/DDBJ whole genome shotgun (WGS) entry which is preliminary data.</text>
</comment>
<accession>A0AAD9XPJ1</accession>
<name>A0AAD9XPJ1_9ROSI</name>
<dbReference type="AlphaFoldDB" id="A0AAD9XPJ1"/>
<gene>
    <name evidence="1" type="ORF">Ddye_001701</name>
</gene>
<evidence type="ECO:0000313" key="1">
    <source>
        <dbReference type="EMBL" id="KAK2663127.1"/>
    </source>
</evidence>
<dbReference type="Proteomes" id="UP001280121">
    <property type="component" value="Unassembled WGS sequence"/>
</dbReference>
<protein>
    <submittedName>
        <fullName evidence="1">Uncharacterized protein</fullName>
    </submittedName>
</protein>
<evidence type="ECO:0000313" key="2">
    <source>
        <dbReference type="Proteomes" id="UP001280121"/>
    </source>
</evidence>
<reference evidence="1" key="1">
    <citation type="journal article" date="2023" name="Plant J.">
        <title>Genome sequences and population genomics provide insights into the demographic history, inbreeding, and mutation load of two 'living fossil' tree species of Dipteronia.</title>
        <authorList>
            <person name="Feng Y."/>
            <person name="Comes H.P."/>
            <person name="Chen J."/>
            <person name="Zhu S."/>
            <person name="Lu R."/>
            <person name="Zhang X."/>
            <person name="Li P."/>
            <person name="Qiu J."/>
            <person name="Olsen K.M."/>
            <person name="Qiu Y."/>
        </authorList>
    </citation>
    <scope>NUCLEOTIDE SEQUENCE</scope>
    <source>
        <strain evidence="1">KIB01</strain>
    </source>
</reference>
<proteinExistence type="predicted"/>